<dbReference type="InterPro" id="IPR021182">
    <property type="entry name" value="SOK_magnoliopsida"/>
</dbReference>
<evidence type="ECO:0000313" key="12">
    <source>
        <dbReference type="Proteomes" id="UP000467840"/>
    </source>
</evidence>
<dbReference type="GO" id="GO:0090708">
    <property type="term" value="P:specification of plant organ axis polarity"/>
    <property type="evidence" value="ECO:0007669"/>
    <property type="project" value="UniProtKB-ARBA"/>
</dbReference>
<evidence type="ECO:0000256" key="1">
    <source>
        <dbReference type="ARBA" id="ARBA00004413"/>
    </source>
</evidence>
<evidence type="ECO:0000256" key="6">
    <source>
        <dbReference type="ARBA" id="ARBA00023306"/>
    </source>
</evidence>
<evidence type="ECO:0000313" key="11">
    <source>
        <dbReference type="EMBL" id="KAF2318676.1"/>
    </source>
</evidence>
<evidence type="ECO:0000259" key="10">
    <source>
        <dbReference type="Pfam" id="PF06136"/>
    </source>
</evidence>
<dbReference type="InterPro" id="IPR010369">
    <property type="entry name" value="SOK"/>
</dbReference>
<dbReference type="GO" id="GO:0051258">
    <property type="term" value="P:protein polymerization"/>
    <property type="evidence" value="ECO:0007669"/>
    <property type="project" value="UniProtKB-ARBA"/>
</dbReference>
<dbReference type="Pfam" id="PF06136">
    <property type="entry name" value="SOK"/>
    <property type="match status" value="1"/>
</dbReference>
<evidence type="ECO:0000256" key="8">
    <source>
        <dbReference type="ARBA" id="ARBA00046534"/>
    </source>
</evidence>
<keyword evidence="4" id="KW-0132">Cell division</keyword>
<protein>
    <recommendedName>
        <fullName evidence="10">SOSEKI DIX-like domain-containing protein</fullName>
    </recommendedName>
</protein>
<dbReference type="Proteomes" id="UP000467840">
    <property type="component" value="Chromosome 10"/>
</dbReference>
<dbReference type="GO" id="GO:2000067">
    <property type="term" value="P:regulation of root morphogenesis"/>
    <property type="evidence" value="ECO:0007669"/>
    <property type="project" value="UniProtKB-ARBA"/>
</dbReference>
<evidence type="ECO:0000256" key="2">
    <source>
        <dbReference type="ARBA" id="ARBA00022473"/>
    </source>
</evidence>
<name>A0A6A6N274_HEVBR</name>
<dbReference type="EMBL" id="JAAGAX010000003">
    <property type="protein sequence ID" value="KAF2318676.1"/>
    <property type="molecule type" value="Genomic_DNA"/>
</dbReference>
<dbReference type="PANTHER" id="PTHR31083">
    <property type="entry name" value="UPSTREAM OF FLC PROTEIN (DUF966)"/>
    <property type="match status" value="1"/>
</dbReference>
<dbReference type="AlphaFoldDB" id="A0A6A6N274"/>
<comment type="subunit">
    <text evidence="8">Homodimer. Forms long polymer filaments with other SOKs proteins polymers (e.g. SOK1, SOK2, SOK3 and SOK4) crucial for polar localization and biological activity. Binds to ANGUSTIFOLIA (AN).</text>
</comment>
<keyword evidence="2" id="KW-0217">Developmental protein</keyword>
<evidence type="ECO:0000256" key="3">
    <source>
        <dbReference type="ARBA" id="ARBA00022475"/>
    </source>
</evidence>
<keyword evidence="3" id="KW-1003">Cell membrane</keyword>
<proteinExistence type="inferred from homology"/>
<evidence type="ECO:0000256" key="5">
    <source>
        <dbReference type="ARBA" id="ARBA00023136"/>
    </source>
</evidence>
<dbReference type="PANTHER" id="PTHR31083:SF20">
    <property type="entry name" value="AUXIN-RESPONSIVE PROTEIN"/>
    <property type="match status" value="1"/>
</dbReference>
<gene>
    <name evidence="11" type="ORF">GH714_010021</name>
</gene>
<keyword evidence="6" id="KW-0131">Cell cycle</keyword>
<sequence length="287" mass="32349">MATNSEAGTVVMIQKEDEVLETSPGTNKKQIQLPPKTEIKVAVVYYLSQNGQIEHPHFVEVPLSSPQGLYLRDVMKVLNLLRGQGMANMYSWASKRSYKNGFLWQDLSDDDFIYPCQGEDYILKGSLLLENSLSFRSNGSISSLTSRRSSEMNSSSSEDSNSSVTRRKNYSWSSIDGIYEHRVFKSKTSEELSRKGSDVSTQTDYNPRIKMETEETEPEGLVIKSTSKAAGSLKSSIEVYKSANIRCPKVERDHYDGRKNKSKLLMKLTGCGCGSKRLKDFKQMEDK</sequence>
<dbReference type="GO" id="GO:0051302">
    <property type="term" value="P:regulation of cell division"/>
    <property type="evidence" value="ECO:0007669"/>
    <property type="project" value="UniProtKB-ARBA"/>
</dbReference>
<dbReference type="GO" id="GO:0005886">
    <property type="term" value="C:plasma membrane"/>
    <property type="evidence" value="ECO:0007669"/>
    <property type="project" value="UniProtKB-SubCell"/>
</dbReference>
<comment type="caution">
    <text evidence="11">The sequence shown here is derived from an EMBL/GenBank/DDBJ whole genome shotgun (WGS) entry which is preliminary data.</text>
</comment>
<dbReference type="PIRSF" id="PIRSF031043">
    <property type="entry name" value="UCP031043"/>
    <property type="match status" value="1"/>
</dbReference>
<feature type="compositionally biased region" description="Low complexity" evidence="9">
    <location>
        <begin position="138"/>
        <end position="163"/>
    </location>
</feature>
<evidence type="ECO:0000256" key="7">
    <source>
        <dbReference type="ARBA" id="ARBA00024211"/>
    </source>
</evidence>
<keyword evidence="12" id="KW-1185">Reference proteome</keyword>
<keyword evidence="5" id="KW-0472">Membrane</keyword>
<comment type="subcellular location">
    <subcellularLocation>
        <location evidence="1">Cell membrane</location>
        <topology evidence="1">Peripheral membrane protein</topology>
        <orientation evidence="1">Cytoplasmic side</orientation>
    </subcellularLocation>
</comment>
<organism evidence="11 12">
    <name type="scientific">Hevea brasiliensis</name>
    <name type="common">Para rubber tree</name>
    <name type="synonym">Siphonia brasiliensis</name>
    <dbReference type="NCBI Taxonomy" id="3981"/>
    <lineage>
        <taxon>Eukaryota</taxon>
        <taxon>Viridiplantae</taxon>
        <taxon>Streptophyta</taxon>
        <taxon>Embryophyta</taxon>
        <taxon>Tracheophyta</taxon>
        <taxon>Spermatophyta</taxon>
        <taxon>Magnoliopsida</taxon>
        <taxon>eudicotyledons</taxon>
        <taxon>Gunneridae</taxon>
        <taxon>Pentapetalae</taxon>
        <taxon>rosids</taxon>
        <taxon>fabids</taxon>
        <taxon>Malpighiales</taxon>
        <taxon>Euphorbiaceae</taxon>
        <taxon>Crotonoideae</taxon>
        <taxon>Micrandreae</taxon>
        <taxon>Hevea</taxon>
    </lineage>
</organism>
<accession>A0A6A6N274</accession>
<evidence type="ECO:0000256" key="4">
    <source>
        <dbReference type="ARBA" id="ARBA00022618"/>
    </source>
</evidence>
<reference evidence="11 12" key="1">
    <citation type="journal article" date="2020" name="Mol. Plant">
        <title>The Chromosome-Based Rubber Tree Genome Provides New Insights into Spurge Genome Evolution and Rubber Biosynthesis.</title>
        <authorList>
            <person name="Liu J."/>
            <person name="Shi C."/>
            <person name="Shi C.C."/>
            <person name="Li W."/>
            <person name="Zhang Q.J."/>
            <person name="Zhang Y."/>
            <person name="Li K."/>
            <person name="Lu H.F."/>
            <person name="Shi C."/>
            <person name="Zhu S.T."/>
            <person name="Xiao Z.Y."/>
            <person name="Nan H."/>
            <person name="Yue Y."/>
            <person name="Zhu X.G."/>
            <person name="Wu Y."/>
            <person name="Hong X.N."/>
            <person name="Fan G.Y."/>
            <person name="Tong Y."/>
            <person name="Zhang D."/>
            <person name="Mao C.L."/>
            <person name="Liu Y.L."/>
            <person name="Hao S.J."/>
            <person name="Liu W.Q."/>
            <person name="Lv M.Q."/>
            <person name="Zhang H.B."/>
            <person name="Liu Y."/>
            <person name="Hu-Tang G.R."/>
            <person name="Wang J.P."/>
            <person name="Wang J.H."/>
            <person name="Sun Y.H."/>
            <person name="Ni S.B."/>
            <person name="Chen W.B."/>
            <person name="Zhang X.C."/>
            <person name="Jiao Y.N."/>
            <person name="Eichler E.E."/>
            <person name="Li G.H."/>
            <person name="Liu X."/>
            <person name="Gao L.Z."/>
        </authorList>
    </citation>
    <scope>NUCLEOTIDE SEQUENCE [LARGE SCALE GENOMIC DNA]</scope>
    <source>
        <strain evidence="12">cv. GT1</strain>
        <tissue evidence="11">Leaf</tissue>
    </source>
</reference>
<evidence type="ECO:0000256" key="9">
    <source>
        <dbReference type="SAM" id="MobiDB-lite"/>
    </source>
</evidence>
<feature type="domain" description="SOSEKI DIX-like" evidence="10">
    <location>
        <begin position="41"/>
        <end position="128"/>
    </location>
</feature>
<comment type="similarity">
    <text evidence="7">Belongs to the SOSEKI family.</text>
</comment>
<dbReference type="InterPro" id="IPR048351">
    <property type="entry name" value="SOK_DIX"/>
</dbReference>
<dbReference type="GO" id="GO:0051301">
    <property type="term" value="P:cell division"/>
    <property type="evidence" value="ECO:0007669"/>
    <property type="project" value="UniProtKB-KW"/>
</dbReference>
<feature type="region of interest" description="Disordered" evidence="9">
    <location>
        <begin position="138"/>
        <end position="166"/>
    </location>
</feature>